<dbReference type="EMBL" id="JAEKFT010000056">
    <property type="protein sequence ID" value="MBT0964147.1"/>
    <property type="molecule type" value="Genomic_DNA"/>
</dbReference>
<accession>A0A944HDW0</accession>
<evidence type="ECO:0000313" key="6">
    <source>
        <dbReference type="Proteomes" id="UP000694660"/>
    </source>
</evidence>
<dbReference type="AlphaFoldDB" id="A0A944HDW0"/>
<dbReference type="Gene3D" id="2.40.420.20">
    <property type="match status" value="1"/>
</dbReference>
<dbReference type="NCBIfam" id="TIGR01730">
    <property type="entry name" value="RND_mfp"/>
    <property type="match status" value="1"/>
</dbReference>
<dbReference type="PANTHER" id="PTHR30469:SF15">
    <property type="entry name" value="HLYD FAMILY OF SECRETION PROTEINS"/>
    <property type="match status" value="1"/>
</dbReference>
<evidence type="ECO:0000259" key="4">
    <source>
        <dbReference type="Pfam" id="PF25989"/>
    </source>
</evidence>
<dbReference type="InterPro" id="IPR058637">
    <property type="entry name" value="YknX-like_C"/>
</dbReference>
<feature type="domain" description="Multidrug resistance protein MdtA-like barrel-sandwich hybrid" evidence="3">
    <location>
        <begin position="76"/>
        <end position="208"/>
    </location>
</feature>
<dbReference type="InterPro" id="IPR058625">
    <property type="entry name" value="MdtA-like_BSH"/>
</dbReference>
<comment type="similarity">
    <text evidence="1">Belongs to the membrane fusion protein (MFP) (TC 8.A.1) family.</text>
</comment>
<dbReference type="Gene3D" id="2.40.50.100">
    <property type="match status" value="1"/>
</dbReference>
<gene>
    <name evidence="5" type="ORF">I8J34_23460</name>
</gene>
<dbReference type="RefSeq" id="WP_214364069.1">
    <property type="nucleotide sequence ID" value="NZ_JAEKFT010000056.1"/>
</dbReference>
<evidence type="ECO:0000259" key="3">
    <source>
        <dbReference type="Pfam" id="PF25917"/>
    </source>
</evidence>
<dbReference type="Proteomes" id="UP000694660">
    <property type="component" value="Unassembled WGS sequence"/>
</dbReference>
<dbReference type="GO" id="GO:0015562">
    <property type="term" value="F:efflux transmembrane transporter activity"/>
    <property type="evidence" value="ECO:0007669"/>
    <property type="project" value="TreeGrafter"/>
</dbReference>
<keyword evidence="6" id="KW-1185">Reference proteome</keyword>
<dbReference type="PANTHER" id="PTHR30469">
    <property type="entry name" value="MULTIDRUG RESISTANCE PROTEIN MDTA"/>
    <property type="match status" value="1"/>
</dbReference>
<evidence type="ECO:0000256" key="2">
    <source>
        <dbReference type="SAM" id="Coils"/>
    </source>
</evidence>
<sequence>MKHLNKFRALLGVSAVMVIPVLLSGCEDAESGTVENTNAAVAKAPQSALSVSLVAPQREKWSDRIVATGSIEPWQAASIGAEISGERLVEVLVAVGDTVKKGQLLARLTQESTQVELQMQRASLAEAEANLGHAKLSAERARRLDASRAISAQDLLEYETGEKTAEAKVAIVKSQIAALNLRLRKTKIVAPDDGVISERNATVGSLTDHTPELFRLIRQGRIEWRAELWAEQQAAVKIGQLVWLIDPLGRQVEGRVRQIAPTVDNASRKSIVYVDVEGSDVLKPGVLVTGAFSAAERQALTIPESALVTRDGFNYVMVHQDDGRVAQRKLAIGSRNDGRVEVRSGLTGEERIVESGAAFLNDGETVTVVGDAEEIKVSLSAANRSNK</sequence>
<dbReference type="InterPro" id="IPR006143">
    <property type="entry name" value="RND_pump_MFP"/>
</dbReference>
<dbReference type="PROSITE" id="PS51257">
    <property type="entry name" value="PROKAR_LIPOPROTEIN"/>
    <property type="match status" value="1"/>
</dbReference>
<dbReference type="Gene3D" id="1.10.287.470">
    <property type="entry name" value="Helix hairpin bin"/>
    <property type="match status" value="1"/>
</dbReference>
<feature type="coiled-coil region" evidence="2">
    <location>
        <begin position="105"/>
        <end position="144"/>
    </location>
</feature>
<dbReference type="GO" id="GO:1990281">
    <property type="term" value="C:efflux pump complex"/>
    <property type="evidence" value="ECO:0007669"/>
    <property type="project" value="TreeGrafter"/>
</dbReference>
<keyword evidence="2" id="KW-0175">Coiled coil</keyword>
<dbReference type="SUPFAM" id="SSF111369">
    <property type="entry name" value="HlyD-like secretion proteins"/>
    <property type="match status" value="1"/>
</dbReference>
<comment type="caution">
    <text evidence="5">The sequence shown here is derived from an EMBL/GenBank/DDBJ whole genome shotgun (WGS) entry which is preliminary data.</text>
</comment>
<dbReference type="Gene3D" id="2.40.30.170">
    <property type="match status" value="1"/>
</dbReference>
<evidence type="ECO:0000256" key="1">
    <source>
        <dbReference type="ARBA" id="ARBA00009477"/>
    </source>
</evidence>
<reference evidence="6" key="1">
    <citation type="journal article" date="2022" name="ISME J.">
        <title>Genetic and phylogenetic analysis of dissimilatory iodate-reducing bacteria identifies potential niches across the world's oceans.</title>
        <authorList>
            <person name="Reyes-Umana V."/>
            <person name="Henning Z."/>
            <person name="Lee K."/>
            <person name="Barnum T.P."/>
            <person name="Coates J.D."/>
        </authorList>
    </citation>
    <scope>NUCLEOTIDE SEQUENCE [LARGE SCALE GENOMIC DNA]</scope>
    <source>
        <strain evidence="6">IR12</strain>
    </source>
</reference>
<organism evidence="5 6">
    <name type="scientific">Denitromonas iodatirespirans</name>
    <dbReference type="NCBI Taxonomy" id="2795389"/>
    <lineage>
        <taxon>Bacteria</taxon>
        <taxon>Pseudomonadati</taxon>
        <taxon>Pseudomonadota</taxon>
        <taxon>Betaproteobacteria</taxon>
        <taxon>Rhodocyclales</taxon>
        <taxon>Zoogloeaceae</taxon>
        <taxon>Denitromonas</taxon>
    </lineage>
</organism>
<protein>
    <submittedName>
        <fullName evidence="5">Efflux RND transporter periplasmic adaptor subunit</fullName>
    </submittedName>
</protein>
<dbReference type="Pfam" id="PF25989">
    <property type="entry name" value="YknX_C"/>
    <property type="match status" value="1"/>
</dbReference>
<name>A0A944HDW0_DENI1</name>
<proteinExistence type="inferred from homology"/>
<dbReference type="Pfam" id="PF25917">
    <property type="entry name" value="BSH_RND"/>
    <property type="match status" value="1"/>
</dbReference>
<evidence type="ECO:0000313" key="5">
    <source>
        <dbReference type="EMBL" id="MBT0964147.1"/>
    </source>
</evidence>
<feature type="domain" description="YknX-like C-terminal permuted SH3-like" evidence="4">
    <location>
        <begin position="299"/>
        <end position="368"/>
    </location>
</feature>